<keyword evidence="2" id="KW-0472">Membrane</keyword>
<feature type="transmembrane region" description="Helical" evidence="2">
    <location>
        <begin position="160"/>
        <end position="182"/>
    </location>
</feature>
<dbReference type="Reactome" id="R-RNO-6798695">
    <property type="pathway name" value="Neutrophil degranulation"/>
</dbReference>
<evidence type="ECO:0000256" key="1">
    <source>
        <dbReference type="SAM" id="MobiDB-lite"/>
    </source>
</evidence>
<reference evidence="4" key="1">
    <citation type="submission" date="2024-01" db="EMBL/GenBank/DDBJ databases">
        <title>GRCr8: a new rat reference genome assembly contstructed from accurate long reads and long range scaffolding.</title>
        <authorList>
            <person name="Doris P.A."/>
            <person name="Kalbfleisch T."/>
            <person name="Li K."/>
            <person name="Howe K."/>
            <person name="Wood J."/>
        </authorList>
    </citation>
    <scope>NUCLEOTIDE SEQUENCE [LARGE SCALE GENOMIC DNA]</scope>
    <source>
        <strain evidence="4">Brown Norway</strain>
    </source>
</reference>
<evidence type="ECO:0000313" key="6">
    <source>
        <dbReference type="RGD" id="1308316"/>
    </source>
</evidence>
<dbReference type="GO" id="GO:0035556">
    <property type="term" value="P:intracellular signal transduction"/>
    <property type="evidence" value="ECO:0000266"/>
    <property type="project" value="RGD"/>
</dbReference>
<keyword evidence="2" id="KW-0812">Transmembrane</keyword>
<feature type="region of interest" description="Disordered" evidence="1">
    <location>
        <begin position="232"/>
        <end position="255"/>
    </location>
</feature>
<evidence type="ECO:0000313" key="5">
    <source>
        <dbReference type="Proteomes" id="UP000002494"/>
    </source>
</evidence>
<dbReference type="STRING" id="10116.ENSRNOP00000030943"/>
<dbReference type="PaxDb" id="10116-ENSRNOP00000030943"/>
<dbReference type="GO" id="GO:0004888">
    <property type="term" value="F:transmembrane signaling receptor activity"/>
    <property type="evidence" value="ECO:0000266"/>
    <property type="project" value="RGD"/>
</dbReference>
<dbReference type="GeneTree" id="ENSGT00390000000787"/>
<dbReference type="GO" id="GO:0045577">
    <property type="term" value="P:regulation of B cell differentiation"/>
    <property type="evidence" value="ECO:0000266"/>
    <property type="project" value="RGD"/>
</dbReference>
<dbReference type="InterPro" id="IPR033549">
    <property type="entry name" value="NFAM1"/>
</dbReference>
<dbReference type="Proteomes" id="UP000002494">
    <property type="component" value="Chromosome 7"/>
</dbReference>
<dbReference type="Pfam" id="PF25830">
    <property type="entry name" value="Ig_NFAM1"/>
    <property type="match status" value="1"/>
</dbReference>
<organism evidence="4 5">
    <name type="scientific">Rattus norvegicus</name>
    <name type="common">Rat</name>
    <dbReference type="NCBI Taxonomy" id="10116"/>
    <lineage>
        <taxon>Eukaryota</taxon>
        <taxon>Metazoa</taxon>
        <taxon>Chordata</taxon>
        <taxon>Craniata</taxon>
        <taxon>Vertebrata</taxon>
        <taxon>Euteleostomi</taxon>
        <taxon>Mammalia</taxon>
        <taxon>Eutheria</taxon>
        <taxon>Euarchontoglires</taxon>
        <taxon>Glires</taxon>
        <taxon>Rodentia</taxon>
        <taxon>Myomorpha</taxon>
        <taxon>Muroidea</taxon>
        <taxon>Muridae</taxon>
        <taxon>Murinae</taxon>
        <taxon>Rattus</taxon>
    </lineage>
</organism>
<name>F1M0C3_RAT</name>
<feature type="transmembrane region" description="Helical" evidence="2">
    <location>
        <begin position="66"/>
        <end position="84"/>
    </location>
</feature>
<dbReference type="GO" id="GO:0050861">
    <property type="term" value="P:positive regulation of B cell receptor signaling pathway"/>
    <property type="evidence" value="ECO:0007669"/>
    <property type="project" value="InterPro"/>
</dbReference>
<dbReference type="GO" id="GO:0033173">
    <property type="term" value="P:calcineurin-NFAT signaling cascade"/>
    <property type="evidence" value="ECO:0000266"/>
    <property type="project" value="RGD"/>
</dbReference>
<evidence type="ECO:0000259" key="3">
    <source>
        <dbReference type="Pfam" id="PF25830"/>
    </source>
</evidence>
<feature type="domain" description="NFAM1 Ig-like" evidence="3">
    <location>
        <begin position="42"/>
        <end position="146"/>
    </location>
</feature>
<feature type="transmembrane region" description="Helical" evidence="2">
    <location>
        <begin position="34"/>
        <end position="54"/>
    </location>
</feature>
<dbReference type="GO" id="GO:0030183">
    <property type="term" value="P:B cell differentiation"/>
    <property type="evidence" value="ECO:0000266"/>
    <property type="project" value="RGD"/>
</dbReference>
<accession>F1M0C3</accession>
<dbReference type="AlphaFoldDB" id="F1M0C3"/>
<reference evidence="4" key="2">
    <citation type="submission" date="2025-08" db="UniProtKB">
        <authorList>
            <consortium name="Ensembl"/>
        </authorList>
    </citation>
    <scope>IDENTIFICATION</scope>
    <source>
        <strain evidence="4">Brown Norway</strain>
    </source>
</reference>
<proteinExistence type="predicted"/>
<dbReference type="eggNOG" id="ENOG502SDBU">
    <property type="taxonomic scope" value="Eukaryota"/>
</dbReference>
<dbReference type="CTD" id="150372"/>
<evidence type="ECO:0000313" key="4">
    <source>
        <dbReference type="Ensembl" id="ENSRNOP00000030943.5"/>
    </source>
</evidence>
<dbReference type="FunCoup" id="F1M0C3">
    <property type="interactions" value="136"/>
</dbReference>
<dbReference type="HOGENOM" id="CLU_083046_1_0_1"/>
<dbReference type="Ensembl" id="ENSRNOT00000037681.7">
    <property type="protein sequence ID" value="ENSRNOP00000030943.5"/>
    <property type="gene ID" value="ENSRNOG00000022975.7"/>
</dbReference>
<dbReference type="GO" id="GO:0045121">
    <property type="term" value="C:membrane raft"/>
    <property type="evidence" value="ECO:0000266"/>
    <property type="project" value="RGD"/>
</dbReference>
<keyword evidence="5" id="KW-1185">Reference proteome</keyword>
<gene>
    <name evidence="4 6" type="primary">Nfam1</name>
</gene>
<dbReference type="InterPro" id="IPR057883">
    <property type="entry name" value="Ig_NFAM1"/>
</dbReference>
<dbReference type="PANTHER" id="PTHR35680:SF1">
    <property type="entry name" value="NFAT ACTIVATION MOLECULE 1"/>
    <property type="match status" value="1"/>
</dbReference>
<dbReference type="AGR" id="RGD:1308316"/>
<dbReference type="OrthoDB" id="9898104at2759"/>
<dbReference type="RefSeq" id="XP_006242202.1">
    <property type="nucleotide sequence ID" value="XM_006242140.5"/>
</dbReference>
<protein>
    <submittedName>
        <fullName evidence="4">NFAT activating protein with ITAM motif 1</fullName>
    </submittedName>
</protein>
<dbReference type="GO" id="GO:0016020">
    <property type="term" value="C:membrane"/>
    <property type="evidence" value="ECO:0000266"/>
    <property type="project" value="RGD"/>
</dbReference>
<dbReference type="GO" id="GO:0050853">
    <property type="term" value="P:B cell receptor signaling pathway"/>
    <property type="evidence" value="ECO:0000266"/>
    <property type="project" value="RGD"/>
</dbReference>
<dbReference type="KEGG" id="rno:362966"/>
<dbReference type="GO" id="GO:0009986">
    <property type="term" value="C:cell surface"/>
    <property type="evidence" value="ECO:0000266"/>
    <property type="project" value="RGD"/>
</dbReference>
<dbReference type="OMA" id="FKDDGEF"/>
<dbReference type="RGD" id="1308316">
    <property type="gene designation" value="Nfam1"/>
</dbReference>
<keyword evidence="2" id="KW-1133">Transmembrane helix</keyword>
<feature type="compositionally biased region" description="Basic and acidic residues" evidence="1">
    <location>
        <begin position="244"/>
        <end position="255"/>
    </location>
</feature>
<dbReference type="InParanoid" id="F1M0C3"/>
<sequence>MASAVWGPGGISAPLQPAPSRVLPPFLRLLLVPWTLQLAGGITVTHTGLPIRVLLANTDMSFSCKIHNFLGTEIFMFTVSFFYMDIHGEKSSEKPIACQPRPGMENQTMDCMVQLSLPNASATGTYYCRVKGHVTSQSDGIFILVRDTGYQPPSFKVQEALLLSFTGLLSVLGVLGTALLFWKKKQIAVLGKHTAKTCPSPKPTIGTTKPPAESIYTSLQRRETEVYACIEGETGSPVSSQSPDTKEKMNRVEDDREFNLVYENL</sequence>
<dbReference type="GO" id="GO:0007165">
    <property type="term" value="P:signal transduction"/>
    <property type="evidence" value="ECO:0000266"/>
    <property type="project" value="RGD"/>
</dbReference>
<reference evidence="4" key="3">
    <citation type="submission" date="2025-09" db="UniProtKB">
        <authorList>
            <consortium name="Ensembl"/>
        </authorList>
    </citation>
    <scope>IDENTIFICATION</scope>
    <source>
        <strain evidence="4">Brown Norway</strain>
    </source>
</reference>
<evidence type="ECO:0000256" key="2">
    <source>
        <dbReference type="SAM" id="Phobius"/>
    </source>
</evidence>
<dbReference type="GeneID" id="362966"/>
<dbReference type="GO" id="GO:0001819">
    <property type="term" value="P:positive regulation of cytokine production"/>
    <property type="evidence" value="ECO:0007669"/>
    <property type="project" value="InterPro"/>
</dbReference>
<dbReference type="Bgee" id="ENSRNOG00000022975">
    <property type="expression patterns" value="Expressed in spleen and 18 other cell types or tissues"/>
</dbReference>
<dbReference type="PANTHER" id="PTHR35680">
    <property type="entry name" value="NFAT ACTIVATION MOLECULE 1"/>
    <property type="match status" value="1"/>
</dbReference>